<sequence precursor="true">MSKLALFLLVLLALALIFWVLEAIHIGPQSLRIGAYSVLALVAVGLLARLAIRK</sequence>
<keyword evidence="1" id="KW-0812">Transmembrane</keyword>
<evidence type="ECO:0000313" key="3">
    <source>
        <dbReference type="Proteomes" id="UP000007844"/>
    </source>
</evidence>
<dbReference type="AlphaFoldDB" id="F3YY92"/>
<dbReference type="HOGENOM" id="CLU_3042663_0_0_7"/>
<evidence type="ECO:0000313" key="2">
    <source>
        <dbReference type="EMBL" id="EGJ49536.1"/>
    </source>
</evidence>
<keyword evidence="1" id="KW-0472">Membrane</keyword>
<protein>
    <submittedName>
        <fullName evidence="2">Uncharacterized protein</fullName>
    </submittedName>
</protein>
<accession>F3YY92</accession>
<dbReference type="Proteomes" id="UP000007844">
    <property type="component" value="Chromosome"/>
</dbReference>
<proteinExistence type="predicted"/>
<dbReference type="STRING" id="690850.Desaf_1196"/>
<reference evidence="2 3" key="1">
    <citation type="journal article" date="2011" name="J. Bacteriol.">
        <title>Genome sequence of the mercury-methylating and pleomorphic Desulfovibrio africanus Strain Walvis Bay.</title>
        <authorList>
            <person name="Brown S.D."/>
            <person name="Wall J.D."/>
            <person name="Kucken A.M."/>
            <person name="Gilmour C.C."/>
            <person name="Podar M."/>
            <person name="Brandt C.C."/>
            <person name="Teshima H."/>
            <person name="Detter J.C."/>
            <person name="Han C.S."/>
            <person name="Land M.L."/>
            <person name="Lucas S."/>
            <person name="Han J."/>
            <person name="Pennacchio L."/>
            <person name="Nolan M."/>
            <person name="Pitluck S."/>
            <person name="Woyke T."/>
            <person name="Goodwin L."/>
            <person name="Palumbo A.V."/>
            <person name="Elias D.A."/>
        </authorList>
    </citation>
    <scope>NUCLEOTIDE SEQUENCE [LARGE SCALE GENOMIC DNA]</scope>
    <source>
        <strain evidence="2 3">Walvis Bay</strain>
    </source>
</reference>
<gene>
    <name evidence="2" type="ORF">Desaf_1196</name>
</gene>
<name>F3YY92_DESAF</name>
<organism evidence="2 3">
    <name type="scientific">Desulfocurvibacter africanus subsp. africanus str. Walvis Bay</name>
    <dbReference type="NCBI Taxonomy" id="690850"/>
    <lineage>
        <taxon>Bacteria</taxon>
        <taxon>Pseudomonadati</taxon>
        <taxon>Thermodesulfobacteriota</taxon>
        <taxon>Desulfovibrionia</taxon>
        <taxon>Desulfovibrionales</taxon>
        <taxon>Desulfovibrionaceae</taxon>
        <taxon>Desulfocurvibacter</taxon>
    </lineage>
</organism>
<dbReference type="EMBL" id="CP003221">
    <property type="protein sequence ID" value="EGJ49536.1"/>
    <property type="molecule type" value="Genomic_DNA"/>
</dbReference>
<evidence type="ECO:0000256" key="1">
    <source>
        <dbReference type="SAM" id="Phobius"/>
    </source>
</evidence>
<keyword evidence="3" id="KW-1185">Reference proteome</keyword>
<dbReference type="RefSeq" id="WP_005984657.1">
    <property type="nucleotide sequence ID" value="NC_016629.1"/>
</dbReference>
<keyword evidence="1" id="KW-1133">Transmembrane helix</keyword>
<feature type="transmembrane region" description="Helical" evidence="1">
    <location>
        <begin position="33"/>
        <end position="52"/>
    </location>
</feature>
<dbReference type="KEGG" id="daf:Desaf_1196"/>